<dbReference type="PANTHER" id="PTHR43845:SF1">
    <property type="entry name" value="BLR5969 PROTEIN"/>
    <property type="match status" value="1"/>
</dbReference>
<evidence type="ECO:0000259" key="1">
    <source>
        <dbReference type="Pfam" id="PF00501"/>
    </source>
</evidence>
<organism evidence="2 3">
    <name type="scientific">Methylobacterium variabile</name>
    <dbReference type="NCBI Taxonomy" id="298794"/>
    <lineage>
        <taxon>Bacteria</taxon>
        <taxon>Pseudomonadati</taxon>
        <taxon>Pseudomonadota</taxon>
        <taxon>Alphaproteobacteria</taxon>
        <taxon>Hyphomicrobiales</taxon>
        <taxon>Methylobacteriaceae</taxon>
        <taxon>Methylobacterium</taxon>
    </lineage>
</organism>
<dbReference type="InterPro" id="IPR045851">
    <property type="entry name" value="AMP-bd_C_sf"/>
</dbReference>
<accession>A0A0J6SX56</accession>
<name>A0A0J6SX56_9HYPH</name>
<dbReference type="Proteomes" id="UP000035955">
    <property type="component" value="Unassembled WGS sequence"/>
</dbReference>
<dbReference type="OrthoDB" id="580775at2"/>
<sequence length="401" mass="41701">MPHDENQPLTPEAALLARLPAALDAALQAPAYAAHLAGIDPAAVTDRAALARLPVLRKGEMPGRQREALPFGGFVPGAAGEFARLFTSPGPIFEPQRAGDDPWGGAPALAAAGFEAGEVVLNTFGYHLTPGGFIFDTAARALGCAVIPAGPGNTEQQLDLIEAYRPAGYVGTPDFLKVLLDAGAKAGRDVSSLVKALVSGAAFPPSLQAEFRERGIAAAQAYATADVGFIAYETPGQPGLRVSDGLILEIVRPGTGDPVPEGEVGEIVVTVLDLDRPLIRYALGDLTAALPGQEDGARIRGWMGRADQAAKVKGMFVRPEQVAEIARRHAELGRLRLVVTRANEADAMTLRAEAGTTDAALAEAVSETLRAVTKLRGTVELVAPGSLPNDGKVIADERPVG</sequence>
<comment type="caution">
    <text evidence="2">The sequence shown here is derived from an EMBL/GenBank/DDBJ whole genome shotgun (WGS) entry which is preliminary data.</text>
</comment>
<evidence type="ECO:0000313" key="2">
    <source>
        <dbReference type="EMBL" id="KMO38137.1"/>
    </source>
</evidence>
<reference evidence="2 3" key="1">
    <citation type="submission" date="2015-03" db="EMBL/GenBank/DDBJ databases">
        <title>Genome sequencing of Methylobacterium variabile DSM 16961.</title>
        <authorList>
            <person name="Chaudhry V."/>
            <person name="Patil P.B."/>
        </authorList>
    </citation>
    <scope>NUCLEOTIDE SEQUENCE [LARGE SCALE GENOMIC DNA]</scope>
    <source>
        <strain evidence="2 3">DSM 16961</strain>
    </source>
</reference>
<dbReference type="PATRIC" id="fig|298794.3.peg.7132"/>
<dbReference type="AlphaFoldDB" id="A0A0J6SX56"/>
<dbReference type="InterPro" id="IPR000873">
    <property type="entry name" value="AMP-dep_synth/lig_dom"/>
</dbReference>
<protein>
    <submittedName>
        <fullName evidence="2">AMP-dependent synthetase</fullName>
    </submittedName>
</protein>
<dbReference type="Gene3D" id="3.30.300.30">
    <property type="match status" value="1"/>
</dbReference>
<dbReference type="RefSeq" id="WP_048444453.1">
    <property type="nucleotide sequence ID" value="NZ_LABY01000076.1"/>
</dbReference>
<dbReference type="Gene3D" id="3.40.50.12780">
    <property type="entry name" value="N-terminal domain of ligase-like"/>
    <property type="match status" value="1"/>
</dbReference>
<dbReference type="Pfam" id="PF00501">
    <property type="entry name" value="AMP-binding"/>
    <property type="match status" value="1"/>
</dbReference>
<evidence type="ECO:0000313" key="3">
    <source>
        <dbReference type="Proteomes" id="UP000035955"/>
    </source>
</evidence>
<gene>
    <name evidence="2" type="ORF">VQ02_12135</name>
</gene>
<dbReference type="EMBL" id="LABY01000076">
    <property type="protein sequence ID" value="KMO38137.1"/>
    <property type="molecule type" value="Genomic_DNA"/>
</dbReference>
<feature type="domain" description="AMP-dependent synthetase/ligase" evidence="1">
    <location>
        <begin position="140"/>
        <end position="269"/>
    </location>
</feature>
<dbReference type="InterPro" id="IPR042099">
    <property type="entry name" value="ANL_N_sf"/>
</dbReference>
<proteinExistence type="predicted"/>
<keyword evidence="3" id="KW-1185">Reference proteome</keyword>
<dbReference type="SUPFAM" id="SSF56801">
    <property type="entry name" value="Acetyl-CoA synthetase-like"/>
    <property type="match status" value="1"/>
</dbReference>
<dbReference type="PANTHER" id="PTHR43845">
    <property type="entry name" value="BLR5969 PROTEIN"/>
    <property type="match status" value="1"/>
</dbReference>